<evidence type="ECO:0000313" key="5">
    <source>
        <dbReference type="Proteomes" id="UP001162164"/>
    </source>
</evidence>
<evidence type="ECO:0000256" key="1">
    <source>
        <dbReference type="ARBA" id="ARBA00022679"/>
    </source>
</evidence>
<dbReference type="InterPro" id="IPR029398">
    <property type="entry name" value="PolB_thumb"/>
</dbReference>
<dbReference type="InterPro" id="IPR037160">
    <property type="entry name" value="DNA_Pol_thumb_sf"/>
</dbReference>
<keyword evidence="5" id="KW-1185">Reference proteome</keyword>
<accession>A0ABQ9JBC6</accession>
<dbReference type="EMBL" id="JAPWTJ010000819">
    <property type="protein sequence ID" value="KAJ8975466.1"/>
    <property type="molecule type" value="Genomic_DNA"/>
</dbReference>
<organism evidence="4 5">
    <name type="scientific">Molorchus minor</name>
    <dbReference type="NCBI Taxonomy" id="1323400"/>
    <lineage>
        <taxon>Eukaryota</taxon>
        <taxon>Metazoa</taxon>
        <taxon>Ecdysozoa</taxon>
        <taxon>Arthropoda</taxon>
        <taxon>Hexapoda</taxon>
        <taxon>Insecta</taxon>
        <taxon>Pterygota</taxon>
        <taxon>Neoptera</taxon>
        <taxon>Endopterygota</taxon>
        <taxon>Coleoptera</taxon>
        <taxon>Polyphaga</taxon>
        <taxon>Cucujiformia</taxon>
        <taxon>Chrysomeloidea</taxon>
        <taxon>Cerambycidae</taxon>
        <taxon>Lamiinae</taxon>
        <taxon>Monochamini</taxon>
        <taxon>Molorchus</taxon>
    </lineage>
</organism>
<comment type="caution">
    <text evidence="4">The sequence shown here is derived from an EMBL/GenBank/DDBJ whole genome shotgun (WGS) entry which is preliminary data.</text>
</comment>
<keyword evidence="2" id="KW-0548">Nucleotidyltransferase</keyword>
<name>A0ABQ9JBC6_9CUCU</name>
<feature type="domain" description="DNA polymerase beta thumb" evidence="3">
    <location>
        <begin position="1"/>
        <end position="52"/>
    </location>
</feature>
<evidence type="ECO:0000259" key="3">
    <source>
        <dbReference type="Pfam" id="PF14791"/>
    </source>
</evidence>
<reference evidence="4" key="1">
    <citation type="journal article" date="2023" name="Insect Mol. Biol.">
        <title>Genome sequencing provides insights into the evolution of gene families encoding plant cell wall-degrading enzymes in longhorned beetles.</title>
        <authorList>
            <person name="Shin N.R."/>
            <person name="Okamura Y."/>
            <person name="Kirsch R."/>
            <person name="Pauchet Y."/>
        </authorList>
    </citation>
    <scope>NUCLEOTIDE SEQUENCE</scope>
    <source>
        <strain evidence="4">MMC_N1</strain>
    </source>
</reference>
<dbReference type="Gene3D" id="3.30.210.10">
    <property type="entry name" value="DNA polymerase, thumb domain"/>
    <property type="match status" value="1"/>
</dbReference>
<keyword evidence="1" id="KW-0808">Transferase</keyword>
<dbReference type="InterPro" id="IPR043519">
    <property type="entry name" value="NT_sf"/>
</dbReference>
<dbReference type="Pfam" id="PF14791">
    <property type="entry name" value="DNA_pol_B_thumb"/>
    <property type="match status" value="1"/>
</dbReference>
<evidence type="ECO:0000256" key="2">
    <source>
        <dbReference type="ARBA" id="ARBA00022695"/>
    </source>
</evidence>
<dbReference type="SUPFAM" id="SSF81301">
    <property type="entry name" value="Nucleotidyltransferase"/>
    <property type="match status" value="1"/>
</dbReference>
<proteinExistence type="predicted"/>
<gene>
    <name evidence="4" type="ORF">NQ317_019794</name>
</gene>
<protein>
    <recommendedName>
        <fullName evidence="3">DNA polymerase beta thumb domain-containing protein</fullName>
    </recommendedName>
</protein>
<dbReference type="Proteomes" id="UP001162164">
    <property type="component" value="Unassembled WGS sequence"/>
</dbReference>
<evidence type="ECO:0000313" key="4">
    <source>
        <dbReference type="EMBL" id="KAJ8975466.1"/>
    </source>
</evidence>
<sequence>MRAHALEQEFTLNEYSLRPVGSTGVPGEPVEIHSEKDIFDYIDYPYKIPEERKLNKSWGQCVSTCTEFSLCRFVRSKSVSVSLRLLYV</sequence>